<evidence type="ECO:0000256" key="5">
    <source>
        <dbReference type="ARBA" id="ARBA00023136"/>
    </source>
</evidence>
<keyword evidence="5" id="KW-0472">Membrane</keyword>
<dbReference type="InParanoid" id="A0A259TZ82"/>
<dbReference type="Pfam" id="PF13440">
    <property type="entry name" value="Polysacc_synt_3"/>
    <property type="match status" value="1"/>
</dbReference>
<evidence type="ECO:0008006" key="8">
    <source>
        <dbReference type="Google" id="ProtNLM"/>
    </source>
</evidence>
<dbReference type="PANTHER" id="PTHR30250:SF26">
    <property type="entry name" value="PSMA PROTEIN"/>
    <property type="match status" value="1"/>
</dbReference>
<dbReference type="GO" id="GO:0005886">
    <property type="term" value="C:plasma membrane"/>
    <property type="evidence" value="ECO:0007669"/>
    <property type="project" value="UniProtKB-SubCell"/>
</dbReference>
<sequence>MDGARATRNAASSVAQTVLSALLLFGLYRYLLLEIGAEGIGVWSVVLASTGAARIADLGLTGSAVKYVAAYLARGDQRTAAEVVETTVTTIALVIGVMAIAAYFAVGAFLPAIIDPEGVNPAALDAARALLPWACLSFWLVSVAGAAQSGLDGCARFDLRNAILLGSQVLYVGLAVVLVGPYGLVGLAFAQIVQGLLWFVGLWVAIRQRLPEVRWIPSRLRISLVREMLGYGVNFQILGVLRMLYEPTTKALMGRYGGLELAGLYEVASLAILKLRSLLVAALQVLTPEVASLEEREPERVNEVYRDVDRLGWALTLALFAAVAAAAPLVSHLLVGRYEPGFVAFSLILAVGWGLNSLSAPGFFLLLGTGQMRHVVASHVTVGVVNAAAGWALGIAFGGSGVAWGWALALGLGAAHLVVGLWRQRGVVSLPSVHVAAVGVVLMLAAGAAVYIAGRVPSSIGVSVGALLGFGAVAIVAVWPLPERRRVQAALLGVLGR</sequence>
<organism evidence="6 7">
    <name type="scientific">Rubricoccus marinus</name>
    <dbReference type="NCBI Taxonomy" id="716817"/>
    <lineage>
        <taxon>Bacteria</taxon>
        <taxon>Pseudomonadati</taxon>
        <taxon>Rhodothermota</taxon>
        <taxon>Rhodothermia</taxon>
        <taxon>Rhodothermales</taxon>
        <taxon>Rubricoccaceae</taxon>
        <taxon>Rubricoccus</taxon>
    </lineage>
</organism>
<protein>
    <recommendedName>
        <fullName evidence="8">Polysaccharide biosynthesis protein C-terminal domain-containing protein</fullName>
    </recommendedName>
</protein>
<comment type="caution">
    <text evidence="6">The sequence shown here is derived from an EMBL/GenBank/DDBJ whole genome shotgun (WGS) entry which is preliminary data.</text>
</comment>
<dbReference type="RefSeq" id="WP_094548033.1">
    <property type="nucleotide sequence ID" value="NZ_MQWB01000001.1"/>
</dbReference>
<dbReference type="InterPro" id="IPR050833">
    <property type="entry name" value="Poly_Biosynth_Transport"/>
</dbReference>
<evidence type="ECO:0000256" key="3">
    <source>
        <dbReference type="ARBA" id="ARBA00022692"/>
    </source>
</evidence>
<keyword evidence="3" id="KW-0812">Transmembrane</keyword>
<dbReference type="OrthoDB" id="1226227at2"/>
<reference evidence="6 7" key="1">
    <citation type="submission" date="2016-11" db="EMBL/GenBank/DDBJ databases">
        <title>Study of marine rhodopsin-containing bacteria.</title>
        <authorList>
            <person name="Yoshizawa S."/>
            <person name="Kumagai Y."/>
            <person name="Kogure K."/>
        </authorList>
    </citation>
    <scope>NUCLEOTIDE SEQUENCE [LARGE SCALE GENOMIC DNA]</scope>
    <source>
        <strain evidence="6 7">SG-29</strain>
    </source>
</reference>
<evidence type="ECO:0000256" key="2">
    <source>
        <dbReference type="ARBA" id="ARBA00022475"/>
    </source>
</evidence>
<keyword evidence="2" id="KW-1003">Cell membrane</keyword>
<comment type="subcellular location">
    <subcellularLocation>
        <location evidence="1">Cell membrane</location>
        <topology evidence="1">Multi-pass membrane protein</topology>
    </subcellularLocation>
</comment>
<proteinExistence type="predicted"/>
<accession>A0A259TZ82</accession>
<evidence type="ECO:0000313" key="6">
    <source>
        <dbReference type="EMBL" id="OZC03085.1"/>
    </source>
</evidence>
<name>A0A259TZ82_9BACT</name>
<dbReference type="AlphaFoldDB" id="A0A259TZ82"/>
<evidence type="ECO:0000256" key="1">
    <source>
        <dbReference type="ARBA" id="ARBA00004651"/>
    </source>
</evidence>
<dbReference type="PANTHER" id="PTHR30250">
    <property type="entry name" value="PST FAMILY PREDICTED COLANIC ACID TRANSPORTER"/>
    <property type="match status" value="1"/>
</dbReference>
<gene>
    <name evidence="6" type="ORF">BSZ36_08935</name>
</gene>
<dbReference type="EMBL" id="MQWB01000001">
    <property type="protein sequence ID" value="OZC03085.1"/>
    <property type="molecule type" value="Genomic_DNA"/>
</dbReference>
<keyword evidence="4" id="KW-1133">Transmembrane helix</keyword>
<keyword evidence="7" id="KW-1185">Reference proteome</keyword>
<evidence type="ECO:0000256" key="4">
    <source>
        <dbReference type="ARBA" id="ARBA00022989"/>
    </source>
</evidence>
<dbReference type="Proteomes" id="UP000216446">
    <property type="component" value="Unassembled WGS sequence"/>
</dbReference>
<evidence type="ECO:0000313" key="7">
    <source>
        <dbReference type="Proteomes" id="UP000216446"/>
    </source>
</evidence>